<evidence type="ECO:0008006" key="3">
    <source>
        <dbReference type="Google" id="ProtNLM"/>
    </source>
</evidence>
<accession>A0ABP8NLP2</accession>
<dbReference type="RefSeq" id="WP_345248486.1">
    <property type="nucleotide sequence ID" value="NZ_BAABHD010000082.1"/>
</dbReference>
<name>A0ABP8NLP2_9BACT</name>
<protein>
    <recommendedName>
        <fullName evidence="3">TonB C-terminal domain-containing protein</fullName>
    </recommendedName>
</protein>
<organism evidence="1 2">
    <name type="scientific">Nibrella saemangeumensis</name>
    <dbReference type="NCBI Taxonomy" id="1084526"/>
    <lineage>
        <taxon>Bacteria</taxon>
        <taxon>Pseudomonadati</taxon>
        <taxon>Bacteroidota</taxon>
        <taxon>Cytophagia</taxon>
        <taxon>Cytophagales</taxon>
        <taxon>Spirosomataceae</taxon>
        <taxon>Nibrella</taxon>
    </lineage>
</organism>
<dbReference type="EMBL" id="BAABHD010000082">
    <property type="protein sequence ID" value="GAA4467508.1"/>
    <property type="molecule type" value="Genomic_DNA"/>
</dbReference>
<proteinExistence type="predicted"/>
<evidence type="ECO:0000313" key="1">
    <source>
        <dbReference type="EMBL" id="GAA4467508.1"/>
    </source>
</evidence>
<dbReference type="Proteomes" id="UP001501175">
    <property type="component" value="Unassembled WGS sequence"/>
</dbReference>
<reference evidence="2" key="1">
    <citation type="journal article" date="2019" name="Int. J. Syst. Evol. Microbiol.">
        <title>The Global Catalogue of Microorganisms (GCM) 10K type strain sequencing project: providing services to taxonomists for standard genome sequencing and annotation.</title>
        <authorList>
            <consortium name="The Broad Institute Genomics Platform"/>
            <consortium name="The Broad Institute Genome Sequencing Center for Infectious Disease"/>
            <person name="Wu L."/>
            <person name="Ma J."/>
        </authorList>
    </citation>
    <scope>NUCLEOTIDE SEQUENCE [LARGE SCALE GENOMIC DNA]</scope>
    <source>
        <strain evidence="2">JCM 17927</strain>
    </source>
</reference>
<sequence>MRKTALLIIGISLWGSLQGLLADPAKETKRAQSCEEQLAAYLTCPDVLKEKKLSGIVVIQFQVNADSRLAQLEVFSADERLNASLIRQLTGKKVNLTDNEYKKTYTVRLHFRPTQS</sequence>
<keyword evidence="2" id="KW-1185">Reference proteome</keyword>
<evidence type="ECO:0000313" key="2">
    <source>
        <dbReference type="Proteomes" id="UP001501175"/>
    </source>
</evidence>
<gene>
    <name evidence="1" type="ORF">GCM10023189_51330</name>
</gene>
<comment type="caution">
    <text evidence="1">The sequence shown here is derived from an EMBL/GenBank/DDBJ whole genome shotgun (WGS) entry which is preliminary data.</text>
</comment>